<dbReference type="EMBL" id="CAACVJ010000080">
    <property type="protein sequence ID" value="VEP12898.1"/>
    <property type="molecule type" value="Genomic_DNA"/>
</dbReference>
<dbReference type="RefSeq" id="WP_144871035.1">
    <property type="nucleotide sequence ID" value="NZ_LR213921.1"/>
</dbReference>
<reference evidence="2 3" key="1">
    <citation type="submission" date="2019-01" db="EMBL/GenBank/DDBJ databases">
        <authorList>
            <person name="Brito A."/>
        </authorList>
    </citation>
    <scope>NUCLEOTIDE SEQUENCE [LARGE SCALE GENOMIC DNA]</scope>
    <source>
        <strain evidence="2">1</strain>
    </source>
</reference>
<name>A0A563VN95_9CYAN</name>
<protein>
    <submittedName>
        <fullName evidence="2">Uncharacterized protein</fullName>
    </submittedName>
</protein>
<keyword evidence="3" id="KW-1185">Reference proteome</keyword>
<feature type="region of interest" description="Disordered" evidence="1">
    <location>
        <begin position="85"/>
        <end position="161"/>
    </location>
</feature>
<accession>A0A563VN95</accession>
<gene>
    <name evidence="2" type="ORF">H1P_1700013</name>
</gene>
<dbReference type="Proteomes" id="UP000320055">
    <property type="component" value="Unassembled WGS sequence"/>
</dbReference>
<proteinExistence type="predicted"/>
<sequence length="284" mass="32468">MTQYYQLTLKDALTQYQAGFLSSAGLLFNYFKIKFAPGWKIYINQQAICDELCLSSYQFYRGLKLIKQHFPNLKLHRTTALVGEFEEPNTSSDEKNPVNEPVVETTNPVAPTATPVVETTNPVAPTATPVVETATGAPPKPRQTTVQSDSPDSSSNSYSNFISSLSQSQREKFLAFCTSQANQLPKPPILIKRWIQHNWSELRSLWCKKFPDVVYENGNISHDDWQNHPRFNKWKRRLECQYDAPYFITLLKNGGTEEERRAFARWAIDNEIVKVPEGVTIEKL</sequence>
<evidence type="ECO:0000313" key="3">
    <source>
        <dbReference type="Proteomes" id="UP000320055"/>
    </source>
</evidence>
<evidence type="ECO:0000313" key="2">
    <source>
        <dbReference type="EMBL" id="VEP12898.1"/>
    </source>
</evidence>
<feature type="compositionally biased region" description="Low complexity" evidence="1">
    <location>
        <begin position="100"/>
        <end position="137"/>
    </location>
</feature>
<dbReference type="OrthoDB" id="508414at2"/>
<organism evidence="2 3">
    <name type="scientific">Hyella patelloides LEGE 07179</name>
    <dbReference type="NCBI Taxonomy" id="945734"/>
    <lineage>
        <taxon>Bacteria</taxon>
        <taxon>Bacillati</taxon>
        <taxon>Cyanobacteriota</taxon>
        <taxon>Cyanophyceae</taxon>
        <taxon>Pleurocapsales</taxon>
        <taxon>Hyellaceae</taxon>
        <taxon>Hyella</taxon>
    </lineage>
</organism>
<evidence type="ECO:0000256" key="1">
    <source>
        <dbReference type="SAM" id="MobiDB-lite"/>
    </source>
</evidence>
<feature type="compositionally biased region" description="Low complexity" evidence="1">
    <location>
        <begin position="148"/>
        <end position="161"/>
    </location>
</feature>
<dbReference type="AlphaFoldDB" id="A0A563VN95"/>